<dbReference type="GO" id="GO:0046872">
    <property type="term" value="F:metal ion binding"/>
    <property type="evidence" value="ECO:0007669"/>
    <property type="project" value="UniProtKB-KW"/>
</dbReference>
<evidence type="ECO:0000256" key="1">
    <source>
        <dbReference type="ARBA" id="ARBA00005495"/>
    </source>
</evidence>
<keyword evidence="3" id="KW-0862">Zinc</keyword>
<proteinExistence type="inferred from homology"/>
<dbReference type="Gene3D" id="3.90.1590.10">
    <property type="entry name" value="glutathione-dependent formaldehyde- activating enzyme (gfa)"/>
    <property type="match status" value="1"/>
</dbReference>
<keyword evidence="7" id="KW-1185">Reference proteome</keyword>
<keyword evidence="4" id="KW-0456">Lyase</keyword>
<organism evidence="6 7">
    <name type="scientific">Roseibium alexandrii</name>
    <dbReference type="NCBI Taxonomy" id="388408"/>
    <lineage>
        <taxon>Bacteria</taxon>
        <taxon>Pseudomonadati</taxon>
        <taxon>Pseudomonadota</taxon>
        <taxon>Alphaproteobacteria</taxon>
        <taxon>Hyphomicrobiales</taxon>
        <taxon>Stappiaceae</taxon>
        <taxon>Roseibium</taxon>
    </lineage>
</organism>
<dbReference type="GO" id="GO:0016846">
    <property type="term" value="F:carbon-sulfur lyase activity"/>
    <property type="evidence" value="ECO:0007669"/>
    <property type="project" value="InterPro"/>
</dbReference>
<gene>
    <name evidence="6" type="ORF">LAX5112_00008</name>
</gene>
<feature type="domain" description="CENP-V/GFA" evidence="5">
    <location>
        <begin position="1"/>
        <end position="115"/>
    </location>
</feature>
<name>A0A0M6ZLH9_9HYPH</name>
<dbReference type="OrthoDB" id="9807246at2"/>
<dbReference type="InterPro" id="IPR011057">
    <property type="entry name" value="Mss4-like_sf"/>
</dbReference>
<dbReference type="AlphaFoldDB" id="A0A0M6ZLH9"/>
<dbReference type="PANTHER" id="PTHR33337:SF40">
    <property type="entry name" value="CENP-V_GFA DOMAIN-CONTAINING PROTEIN-RELATED"/>
    <property type="match status" value="1"/>
</dbReference>
<dbReference type="STRING" id="388408.LAX5112_00008"/>
<evidence type="ECO:0000256" key="2">
    <source>
        <dbReference type="ARBA" id="ARBA00022723"/>
    </source>
</evidence>
<dbReference type="SUPFAM" id="SSF51316">
    <property type="entry name" value="Mss4-like"/>
    <property type="match status" value="1"/>
</dbReference>
<sequence length="122" mass="13311">MKGSCLCGRVTYEVTGPLRPVIACHCVQCRKTSGHFVAATQAAKKDLRINGEDNLTWFQSSDSARRGFCTACGSQLFWEPDGQDVVSIMAGTLDGPTGLQISHHIHCETKGDYYLLTDRASD</sequence>
<evidence type="ECO:0000313" key="6">
    <source>
        <dbReference type="EMBL" id="CTQ63625.1"/>
    </source>
</evidence>
<dbReference type="EMBL" id="CXWD01000001">
    <property type="protein sequence ID" value="CTQ63625.1"/>
    <property type="molecule type" value="Genomic_DNA"/>
</dbReference>
<evidence type="ECO:0000256" key="3">
    <source>
        <dbReference type="ARBA" id="ARBA00022833"/>
    </source>
</evidence>
<dbReference type="Pfam" id="PF04828">
    <property type="entry name" value="GFA"/>
    <property type="match status" value="1"/>
</dbReference>
<evidence type="ECO:0000313" key="7">
    <source>
        <dbReference type="Proteomes" id="UP000053235"/>
    </source>
</evidence>
<evidence type="ECO:0000256" key="4">
    <source>
        <dbReference type="ARBA" id="ARBA00023239"/>
    </source>
</evidence>
<dbReference type="InterPro" id="IPR006913">
    <property type="entry name" value="CENP-V/GFA"/>
</dbReference>
<dbReference type="RefSeq" id="WP_055670076.1">
    <property type="nucleotide sequence ID" value="NZ_CXWD01000001.1"/>
</dbReference>
<dbReference type="PANTHER" id="PTHR33337">
    <property type="entry name" value="GFA DOMAIN-CONTAINING PROTEIN"/>
    <property type="match status" value="1"/>
</dbReference>
<dbReference type="PROSITE" id="PS51891">
    <property type="entry name" value="CENP_V_GFA"/>
    <property type="match status" value="1"/>
</dbReference>
<keyword evidence="2" id="KW-0479">Metal-binding</keyword>
<dbReference type="Proteomes" id="UP000053235">
    <property type="component" value="Unassembled WGS sequence"/>
</dbReference>
<reference evidence="7" key="1">
    <citation type="submission" date="2015-07" db="EMBL/GenBank/DDBJ databases">
        <authorList>
            <person name="Rodrigo-Torres Lidia"/>
            <person name="Arahal R.David."/>
        </authorList>
    </citation>
    <scope>NUCLEOTIDE SEQUENCE [LARGE SCALE GENOMIC DNA]</scope>
    <source>
        <strain evidence="7">CECT 5112</strain>
    </source>
</reference>
<evidence type="ECO:0000259" key="5">
    <source>
        <dbReference type="PROSITE" id="PS51891"/>
    </source>
</evidence>
<comment type="similarity">
    <text evidence="1">Belongs to the Gfa family.</text>
</comment>
<protein>
    <recommendedName>
        <fullName evidence="5">CENP-V/GFA domain-containing protein</fullName>
    </recommendedName>
</protein>
<accession>A0A0M6ZLH9</accession>